<evidence type="ECO:0000256" key="2">
    <source>
        <dbReference type="ARBA" id="ARBA00022692"/>
    </source>
</evidence>
<dbReference type="Pfam" id="PF01124">
    <property type="entry name" value="MAPEG"/>
    <property type="match status" value="1"/>
</dbReference>
<evidence type="ECO:0000313" key="7">
    <source>
        <dbReference type="Proteomes" id="UP000321933"/>
    </source>
</evidence>
<feature type="transmembrane region" description="Helical" evidence="5">
    <location>
        <begin position="6"/>
        <end position="26"/>
    </location>
</feature>
<comment type="caution">
    <text evidence="6">The sequence shown here is derived from an EMBL/GenBank/DDBJ whole genome shotgun (WGS) entry which is preliminary data.</text>
</comment>
<dbReference type="EMBL" id="VRYZ01000006">
    <property type="protein sequence ID" value="TXS90349.1"/>
    <property type="molecule type" value="Genomic_DNA"/>
</dbReference>
<dbReference type="Proteomes" id="UP000321933">
    <property type="component" value="Unassembled WGS sequence"/>
</dbReference>
<organism evidence="6 7">
    <name type="scientific">Parahaliea aestuarii</name>
    <dbReference type="NCBI Taxonomy" id="1852021"/>
    <lineage>
        <taxon>Bacteria</taxon>
        <taxon>Pseudomonadati</taxon>
        <taxon>Pseudomonadota</taxon>
        <taxon>Gammaproteobacteria</taxon>
        <taxon>Cellvibrionales</taxon>
        <taxon>Halieaceae</taxon>
        <taxon>Parahaliea</taxon>
    </lineage>
</organism>
<keyword evidence="3 5" id="KW-1133">Transmembrane helix</keyword>
<comment type="subcellular location">
    <subcellularLocation>
        <location evidence="1">Membrane</location>
    </subcellularLocation>
</comment>
<dbReference type="SUPFAM" id="SSF161084">
    <property type="entry name" value="MAPEG domain-like"/>
    <property type="match status" value="1"/>
</dbReference>
<evidence type="ECO:0000256" key="4">
    <source>
        <dbReference type="ARBA" id="ARBA00023136"/>
    </source>
</evidence>
<gene>
    <name evidence="6" type="ORF">FVW59_13445</name>
</gene>
<protein>
    <submittedName>
        <fullName evidence="6">MAPEG family protein</fullName>
    </submittedName>
</protein>
<dbReference type="OrthoDB" id="5880499at2"/>
<evidence type="ECO:0000256" key="5">
    <source>
        <dbReference type="SAM" id="Phobius"/>
    </source>
</evidence>
<keyword evidence="4 5" id="KW-0472">Membrane</keyword>
<dbReference type="InterPro" id="IPR023352">
    <property type="entry name" value="MAPEG-like_dom_sf"/>
</dbReference>
<evidence type="ECO:0000256" key="3">
    <source>
        <dbReference type="ARBA" id="ARBA00022989"/>
    </source>
</evidence>
<dbReference type="AlphaFoldDB" id="A0A5C8ZRJ4"/>
<proteinExistence type="predicted"/>
<dbReference type="Gene3D" id="1.20.120.550">
    <property type="entry name" value="Membrane associated eicosanoid/glutathione metabolism-like domain"/>
    <property type="match status" value="1"/>
</dbReference>
<reference evidence="6 7" key="1">
    <citation type="submission" date="2019-08" db="EMBL/GenBank/DDBJ databases">
        <title>Parahaliea maris sp. nov., isolated from the surface seawater.</title>
        <authorList>
            <person name="Liu Y."/>
        </authorList>
    </citation>
    <scope>NUCLEOTIDE SEQUENCE [LARGE SCALE GENOMIC DNA]</scope>
    <source>
        <strain evidence="6 7">S2-26</strain>
    </source>
</reference>
<dbReference type="GO" id="GO:0016020">
    <property type="term" value="C:membrane"/>
    <property type="evidence" value="ECO:0007669"/>
    <property type="project" value="UniProtKB-SubCell"/>
</dbReference>
<feature type="transmembrane region" description="Helical" evidence="5">
    <location>
        <begin position="64"/>
        <end position="88"/>
    </location>
</feature>
<keyword evidence="2 5" id="KW-0812">Transmembrane</keyword>
<dbReference type="InterPro" id="IPR001129">
    <property type="entry name" value="Membr-assoc_MAPEG"/>
</dbReference>
<dbReference type="RefSeq" id="WP_148064875.1">
    <property type="nucleotide sequence ID" value="NZ_VRYZ01000006.1"/>
</dbReference>
<feature type="transmembrane region" description="Helical" evidence="5">
    <location>
        <begin position="100"/>
        <end position="131"/>
    </location>
</feature>
<keyword evidence="7" id="KW-1185">Reference proteome</keyword>
<name>A0A5C8ZRJ4_9GAMM</name>
<accession>A0A5C8ZRJ4</accession>
<evidence type="ECO:0000256" key="1">
    <source>
        <dbReference type="ARBA" id="ARBA00004370"/>
    </source>
</evidence>
<sequence length="132" mass="13785">MFTETYQLTILAFGLTGLLLLIQMLVADFAGMGAKHTPGHPVPADHGSFFFRAVRAQANTNESIAVFILLALFGMLGGAAPAALGWSAMVYVAGRAGHMVFYYAGIGLARSICFGIALLGLAAMAVIGFMAL</sequence>
<evidence type="ECO:0000313" key="6">
    <source>
        <dbReference type="EMBL" id="TXS90349.1"/>
    </source>
</evidence>